<dbReference type="SMART" id="SM00849">
    <property type="entry name" value="Lactamase_B"/>
    <property type="match status" value="1"/>
</dbReference>
<dbReference type="InterPro" id="IPR001279">
    <property type="entry name" value="Metallo-B-lactamas"/>
</dbReference>
<organism evidence="2 3">
    <name type="scientific">Oidiodendron maius (strain Zn)</name>
    <dbReference type="NCBI Taxonomy" id="913774"/>
    <lineage>
        <taxon>Eukaryota</taxon>
        <taxon>Fungi</taxon>
        <taxon>Dikarya</taxon>
        <taxon>Ascomycota</taxon>
        <taxon>Pezizomycotina</taxon>
        <taxon>Leotiomycetes</taxon>
        <taxon>Leotiomycetes incertae sedis</taxon>
        <taxon>Myxotrichaceae</taxon>
        <taxon>Oidiodendron</taxon>
    </lineage>
</organism>
<feature type="domain" description="Metallo-beta-lactamase" evidence="1">
    <location>
        <begin position="31"/>
        <end position="221"/>
    </location>
</feature>
<dbReference type="AlphaFoldDB" id="A0A0C3D6V3"/>
<dbReference type="OrthoDB" id="536211at2759"/>
<proteinExistence type="predicted"/>
<sequence>MSSQLQVDVFVSPPVRANTGHTEFAKSVWSPTSCTLIHGSQSALLVDAPTTMDQAEALAKWIAETIPNKTLLYIYTTHAHPDHFMGVPIIQKAFPDAQFVATGNVVAGIEALYATVYDAIWPNMFPGQLHPSKPVPKALPASGKLHLDGHEIRGIEVGHTDNEFSSFLHVPSLRLVISGDIVYGECHQYFGEANTKARRREWLDAIDSIEALNPQIIVAGHKRASEIDGAYLMQSTRDYIHTFEKELSQTTSWESLFDRMVALYPQRWNLFILELGCQQSFAVVEKERL</sequence>
<dbReference type="STRING" id="913774.A0A0C3D6V3"/>
<name>A0A0C3D6V3_OIDMZ</name>
<dbReference type="Pfam" id="PF00753">
    <property type="entry name" value="Lactamase_B"/>
    <property type="match status" value="1"/>
</dbReference>
<evidence type="ECO:0000259" key="1">
    <source>
        <dbReference type="SMART" id="SM00849"/>
    </source>
</evidence>
<dbReference type="SUPFAM" id="SSF56281">
    <property type="entry name" value="Metallo-hydrolase/oxidoreductase"/>
    <property type="match status" value="1"/>
</dbReference>
<dbReference type="InParanoid" id="A0A0C3D6V3"/>
<protein>
    <recommendedName>
        <fullName evidence="1">Metallo-beta-lactamase domain-containing protein</fullName>
    </recommendedName>
</protein>
<dbReference type="InterPro" id="IPR036866">
    <property type="entry name" value="RibonucZ/Hydroxyglut_hydro"/>
</dbReference>
<dbReference type="Proteomes" id="UP000054321">
    <property type="component" value="Unassembled WGS sequence"/>
</dbReference>
<accession>A0A0C3D6V3</accession>
<reference evidence="3" key="2">
    <citation type="submission" date="2015-01" db="EMBL/GenBank/DDBJ databases">
        <title>Evolutionary Origins and Diversification of the Mycorrhizal Mutualists.</title>
        <authorList>
            <consortium name="DOE Joint Genome Institute"/>
            <consortium name="Mycorrhizal Genomics Consortium"/>
            <person name="Kohler A."/>
            <person name="Kuo A."/>
            <person name="Nagy L.G."/>
            <person name="Floudas D."/>
            <person name="Copeland A."/>
            <person name="Barry K.W."/>
            <person name="Cichocki N."/>
            <person name="Veneault-Fourrey C."/>
            <person name="LaButti K."/>
            <person name="Lindquist E.A."/>
            <person name="Lipzen A."/>
            <person name="Lundell T."/>
            <person name="Morin E."/>
            <person name="Murat C."/>
            <person name="Riley R."/>
            <person name="Ohm R."/>
            <person name="Sun H."/>
            <person name="Tunlid A."/>
            <person name="Henrissat B."/>
            <person name="Grigoriev I.V."/>
            <person name="Hibbett D.S."/>
            <person name="Martin F."/>
        </authorList>
    </citation>
    <scope>NUCLEOTIDE SEQUENCE [LARGE SCALE GENOMIC DNA]</scope>
    <source>
        <strain evidence="3">Zn</strain>
    </source>
</reference>
<reference evidence="2 3" key="1">
    <citation type="submission" date="2014-04" db="EMBL/GenBank/DDBJ databases">
        <authorList>
            <consortium name="DOE Joint Genome Institute"/>
            <person name="Kuo A."/>
            <person name="Martino E."/>
            <person name="Perotto S."/>
            <person name="Kohler A."/>
            <person name="Nagy L.G."/>
            <person name="Floudas D."/>
            <person name="Copeland A."/>
            <person name="Barry K.W."/>
            <person name="Cichocki N."/>
            <person name="Veneault-Fourrey C."/>
            <person name="LaButti K."/>
            <person name="Lindquist E.A."/>
            <person name="Lipzen A."/>
            <person name="Lundell T."/>
            <person name="Morin E."/>
            <person name="Murat C."/>
            <person name="Sun H."/>
            <person name="Tunlid A."/>
            <person name="Henrissat B."/>
            <person name="Grigoriev I.V."/>
            <person name="Hibbett D.S."/>
            <person name="Martin F."/>
            <person name="Nordberg H.P."/>
            <person name="Cantor M.N."/>
            <person name="Hua S.X."/>
        </authorList>
    </citation>
    <scope>NUCLEOTIDE SEQUENCE [LARGE SCALE GENOMIC DNA]</scope>
    <source>
        <strain evidence="2 3">Zn</strain>
    </source>
</reference>
<dbReference type="InterPro" id="IPR050855">
    <property type="entry name" value="NDM-1-like"/>
</dbReference>
<dbReference type="CDD" id="cd07739">
    <property type="entry name" value="metallo-hydrolase-like_MBL-fold"/>
    <property type="match status" value="1"/>
</dbReference>
<dbReference type="EMBL" id="KN832870">
    <property type="protein sequence ID" value="KIN07069.1"/>
    <property type="molecule type" value="Genomic_DNA"/>
</dbReference>
<dbReference type="PANTHER" id="PTHR42951:SF14">
    <property type="entry name" value="METALLO-BETA-LACTAMASE SUPERFAMILY PROTEIN"/>
    <property type="match status" value="1"/>
</dbReference>
<keyword evidence="3" id="KW-1185">Reference proteome</keyword>
<evidence type="ECO:0000313" key="3">
    <source>
        <dbReference type="Proteomes" id="UP000054321"/>
    </source>
</evidence>
<evidence type="ECO:0000313" key="2">
    <source>
        <dbReference type="EMBL" id="KIN07069.1"/>
    </source>
</evidence>
<dbReference type="HOGENOM" id="CLU_054962_1_0_1"/>
<gene>
    <name evidence="2" type="ORF">OIDMADRAFT_46976</name>
</gene>
<dbReference type="PANTHER" id="PTHR42951">
    <property type="entry name" value="METALLO-BETA-LACTAMASE DOMAIN-CONTAINING"/>
    <property type="match status" value="1"/>
</dbReference>
<dbReference type="Gene3D" id="3.60.15.10">
    <property type="entry name" value="Ribonuclease Z/Hydroxyacylglutathione hydrolase-like"/>
    <property type="match status" value="1"/>
</dbReference>